<gene>
    <name evidence="1" type="ORF">XELAEV_18039808mg</name>
</gene>
<organism evidence="1 2">
    <name type="scientific">Xenopus laevis</name>
    <name type="common">African clawed frog</name>
    <dbReference type="NCBI Taxonomy" id="8355"/>
    <lineage>
        <taxon>Eukaryota</taxon>
        <taxon>Metazoa</taxon>
        <taxon>Chordata</taxon>
        <taxon>Craniata</taxon>
        <taxon>Vertebrata</taxon>
        <taxon>Euteleostomi</taxon>
        <taxon>Amphibia</taxon>
        <taxon>Batrachia</taxon>
        <taxon>Anura</taxon>
        <taxon>Pipoidea</taxon>
        <taxon>Pipidae</taxon>
        <taxon>Xenopodinae</taxon>
        <taxon>Xenopus</taxon>
        <taxon>Xenopus</taxon>
    </lineage>
</organism>
<sequence>MICARTQHVALSDIATKALPHIQKNNSKCCHFPQRQTNIHRIILPAVVSSHCAWYELVKRLRISHSARVLHTIFGLWQYNGSSSLNQRISTTKSIM</sequence>
<dbReference type="Proteomes" id="UP000694892">
    <property type="component" value="Chromosome 8L"/>
</dbReference>
<accession>A0A974H8P8</accession>
<protein>
    <submittedName>
        <fullName evidence="1">Uncharacterized protein</fullName>
    </submittedName>
</protein>
<proteinExistence type="predicted"/>
<dbReference type="AlphaFoldDB" id="A0A974H8P8"/>
<evidence type="ECO:0000313" key="2">
    <source>
        <dbReference type="Proteomes" id="UP000694892"/>
    </source>
</evidence>
<reference evidence="2" key="1">
    <citation type="journal article" date="2016" name="Nature">
        <title>Genome evolution in the allotetraploid frog Xenopus laevis.</title>
        <authorList>
            <person name="Session A.M."/>
            <person name="Uno Y."/>
            <person name="Kwon T."/>
            <person name="Chapman J.A."/>
            <person name="Toyoda A."/>
            <person name="Takahashi S."/>
            <person name="Fukui A."/>
            <person name="Hikosaka A."/>
            <person name="Suzuki A."/>
            <person name="Kondo M."/>
            <person name="van Heeringen S.J."/>
            <person name="Quigley I."/>
            <person name="Heinz S."/>
            <person name="Ogino H."/>
            <person name="Ochi H."/>
            <person name="Hellsten U."/>
            <person name="Lyons J.B."/>
            <person name="Simakov O."/>
            <person name="Putnam N."/>
            <person name="Stites J."/>
            <person name="Kuroki Y."/>
            <person name="Tanaka T."/>
            <person name="Michiue T."/>
            <person name="Watanabe M."/>
            <person name="Bogdanovic O."/>
            <person name="Lister R."/>
            <person name="Georgiou G."/>
            <person name="Paranjpe S.S."/>
            <person name="van Kruijsbergen I."/>
            <person name="Shu S."/>
            <person name="Carlson J."/>
            <person name="Kinoshita T."/>
            <person name="Ohta Y."/>
            <person name="Mawaribuchi S."/>
            <person name="Jenkins J."/>
            <person name="Grimwood J."/>
            <person name="Schmutz J."/>
            <person name="Mitros T."/>
            <person name="Mozaffari S.V."/>
            <person name="Suzuki Y."/>
            <person name="Haramoto Y."/>
            <person name="Yamamoto T.S."/>
            <person name="Takagi C."/>
            <person name="Heald R."/>
            <person name="Miller K."/>
            <person name="Haudenschild C."/>
            <person name="Kitzman J."/>
            <person name="Nakayama T."/>
            <person name="Izutsu Y."/>
            <person name="Robert J."/>
            <person name="Fortriede J."/>
            <person name="Burns K."/>
            <person name="Lotay V."/>
            <person name="Karimi K."/>
            <person name="Yasuoka Y."/>
            <person name="Dichmann D.S."/>
            <person name="Flajnik M.F."/>
            <person name="Houston D.W."/>
            <person name="Shendure J."/>
            <person name="DuPasquier L."/>
            <person name="Vize P.D."/>
            <person name="Zorn A.M."/>
            <person name="Ito M."/>
            <person name="Marcotte E.M."/>
            <person name="Wallingford J.B."/>
            <person name="Ito Y."/>
            <person name="Asashima M."/>
            <person name="Ueno N."/>
            <person name="Matsuda Y."/>
            <person name="Veenstra G.J."/>
            <person name="Fujiyama A."/>
            <person name="Harland R.M."/>
            <person name="Taira M."/>
            <person name="Rokhsar D.S."/>
        </authorList>
    </citation>
    <scope>NUCLEOTIDE SEQUENCE [LARGE SCALE GENOMIC DNA]</scope>
    <source>
        <strain evidence="2">J</strain>
    </source>
</reference>
<name>A0A974H8P8_XENLA</name>
<evidence type="ECO:0000313" key="1">
    <source>
        <dbReference type="EMBL" id="OCT68506.1"/>
    </source>
</evidence>
<dbReference type="EMBL" id="CM004480">
    <property type="protein sequence ID" value="OCT68506.1"/>
    <property type="molecule type" value="Genomic_DNA"/>
</dbReference>